<protein>
    <recommendedName>
        <fullName evidence="1">NAD(P)H-hydrate epimerase</fullName>
        <ecNumber evidence="1">5.1.99.6</ecNumber>
    </recommendedName>
    <alternativeName>
        <fullName evidence="1">NAD(P)HX epimerase</fullName>
    </alternativeName>
</protein>
<keyword evidence="1" id="KW-0521">NADP</keyword>
<keyword evidence="1" id="KW-0547">Nucleotide-binding</keyword>
<feature type="binding site" evidence="1">
    <location>
        <position position="61"/>
    </location>
    <ligand>
        <name>K(+)</name>
        <dbReference type="ChEBI" id="CHEBI:29103"/>
    </ligand>
</feature>
<keyword evidence="1" id="KW-0630">Potassium</keyword>
<dbReference type="InterPro" id="IPR004443">
    <property type="entry name" value="YjeF_N_dom"/>
</dbReference>
<feature type="binding site" evidence="1">
    <location>
        <position position="158"/>
    </location>
    <ligand>
        <name>K(+)</name>
        <dbReference type="ChEBI" id="CHEBI:29103"/>
    </ligand>
</feature>
<comment type="caution">
    <text evidence="1">Lacks conserved residue(s) required for the propagation of feature annotation.</text>
</comment>
<dbReference type="Pfam" id="PF03853">
    <property type="entry name" value="YjeF_N"/>
    <property type="match status" value="1"/>
</dbReference>
<keyword evidence="4" id="KW-1185">Reference proteome</keyword>
<dbReference type="HAMAP" id="MF_01966">
    <property type="entry name" value="NADHX_epimerase"/>
    <property type="match status" value="1"/>
</dbReference>
<dbReference type="EMBL" id="CP063982">
    <property type="protein sequence ID" value="UOD51058.1"/>
    <property type="molecule type" value="Genomic_DNA"/>
</dbReference>
<feature type="domain" description="YjeF N-terminal" evidence="2">
    <location>
        <begin position="11"/>
        <end position="210"/>
    </location>
</feature>
<gene>
    <name evidence="1" type="primary">nnrE</name>
    <name evidence="3" type="ORF">DHf2319_03895</name>
</gene>
<keyword evidence="1 3" id="KW-0413">Isomerase</keyword>
<comment type="function">
    <text evidence="1">Catalyzes the epimerization of the S- and R-forms of NAD(P)HX, a damaged form of NAD(P)H that is a result of enzymatic or heat-dependent hydration. This is a prerequisite for the S-specific NAD(P)H-hydrate dehydratase to allow the repair of both epimers of NAD(P)HX.</text>
</comment>
<evidence type="ECO:0000313" key="4">
    <source>
        <dbReference type="Proteomes" id="UP000831607"/>
    </source>
</evidence>
<evidence type="ECO:0000259" key="2">
    <source>
        <dbReference type="PROSITE" id="PS51385"/>
    </source>
</evidence>
<dbReference type="Proteomes" id="UP000831607">
    <property type="component" value="Chromosome"/>
</dbReference>
<dbReference type="Gene3D" id="3.40.50.10260">
    <property type="entry name" value="YjeF N-terminal domain"/>
    <property type="match status" value="1"/>
</dbReference>
<dbReference type="RefSeq" id="WP_243479494.1">
    <property type="nucleotide sequence ID" value="NZ_CP063982.1"/>
</dbReference>
<dbReference type="GO" id="GO:0052856">
    <property type="term" value="F:NAD(P)HX epimerase activity"/>
    <property type="evidence" value="ECO:0007669"/>
    <property type="project" value="UniProtKB-EC"/>
</dbReference>
<accession>A0ABY4AL98</accession>
<feature type="binding site" evidence="1">
    <location>
        <position position="155"/>
    </location>
    <ligand>
        <name>(6S)-NADPHX</name>
        <dbReference type="ChEBI" id="CHEBI:64076"/>
    </ligand>
</feature>
<keyword evidence="1" id="KW-0520">NAD</keyword>
<dbReference type="InterPro" id="IPR036652">
    <property type="entry name" value="YjeF_N_dom_sf"/>
</dbReference>
<comment type="cofactor">
    <cofactor evidence="1">
        <name>K(+)</name>
        <dbReference type="ChEBI" id="CHEBI:29103"/>
    </cofactor>
    <text evidence="1">Binds 1 potassium ion per subunit.</text>
</comment>
<comment type="similarity">
    <text evidence="1">Belongs to the NnrE/AIBP family.</text>
</comment>
<keyword evidence="1" id="KW-0479">Metal-binding</keyword>
<reference evidence="3 4" key="1">
    <citation type="submission" date="2020-11" db="EMBL/GenBank/DDBJ databases">
        <title>Algicoccus daihaiensis sp.nov., isolated from Daihai Lake in Inner Mongolia.</title>
        <authorList>
            <person name="Kai J."/>
        </authorList>
    </citation>
    <scope>NUCLEOTIDE SEQUENCE [LARGE SCALE GENOMIC DNA]</scope>
    <source>
        <strain evidence="4">f23</strain>
    </source>
</reference>
<comment type="catalytic activity">
    <reaction evidence="1">
        <text>(6R)-NADHX = (6S)-NADHX</text>
        <dbReference type="Rhea" id="RHEA:32215"/>
        <dbReference type="ChEBI" id="CHEBI:64074"/>
        <dbReference type="ChEBI" id="CHEBI:64075"/>
        <dbReference type="EC" id="5.1.99.6"/>
    </reaction>
</comment>
<feature type="binding site" evidence="1">
    <location>
        <begin position="60"/>
        <end position="64"/>
    </location>
    <ligand>
        <name>(6S)-NADPHX</name>
        <dbReference type="ChEBI" id="CHEBI:64076"/>
    </ligand>
</feature>
<name>A0ABY4AL98_9BURK</name>
<dbReference type="SUPFAM" id="SSF64153">
    <property type="entry name" value="YjeF N-terminal domain-like"/>
    <property type="match status" value="1"/>
</dbReference>
<evidence type="ECO:0000256" key="1">
    <source>
        <dbReference type="HAMAP-Rule" id="MF_01966"/>
    </source>
</evidence>
<sequence length="210" mass="22145">MIKSANLVTALPTATIRILEQQGLEQGLPLMQRAGTCAAKFLHDRLKSSSHIVVLVGPGNNGGDALVAATELQRLGHTLTVVMPEAAPNAPSDAKQALMQWLVTGGTVVAHLPSDQPAAVIDGLFGIGLSRALDKPWTNVIATINAWHSPVLALDIPSGIEADTGRVLGSPIQATWTLSFITPSLASGLETSRKFFGERFVEDLGLDVKQ</sequence>
<feature type="binding site" evidence="1">
    <location>
        <begin position="126"/>
        <end position="132"/>
    </location>
    <ligand>
        <name>(6S)-NADPHX</name>
        <dbReference type="ChEBI" id="CHEBI:64076"/>
    </ligand>
</feature>
<feature type="binding site" evidence="1">
    <location>
        <position position="122"/>
    </location>
    <ligand>
        <name>K(+)</name>
        <dbReference type="ChEBI" id="CHEBI:29103"/>
    </ligand>
</feature>
<organism evidence="3 4">
    <name type="scientific">Orrella daihaiensis</name>
    <dbReference type="NCBI Taxonomy" id="2782176"/>
    <lineage>
        <taxon>Bacteria</taxon>
        <taxon>Pseudomonadati</taxon>
        <taxon>Pseudomonadota</taxon>
        <taxon>Betaproteobacteria</taxon>
        <taxon>Burkholderiales</taxon>
        <taxon>Alcaligenaceae</taxon>
        <taxon>Orrella</taxon>
    </lineage>
</organism>
<dbReference type="NCBIfam" id="TIGR00197">
    <property type="entry name" value="yjeF_nterm"/>
    <property type="match status" value="1"/>
</dbReference>
<dbReference type="EC" id="5.1.99.6" evidence="1"/>
<comment type="catalytic activity">
    <reaction evidence="1">
        <text>(6R)-NADPHX = (6S)-NADPHX</text>
        <dbReference type="Rhea" id="RHEA:32227"/>
        <dbReference type="ChEBI" id="CHEBI:64076"/>
        <dbReference type="ChEBI" id="CHEBI:64077"/>
        <dbReference type="EC" id="5.1.99.6"/>
    </reaction>
</comment>
<proteinExistence type="inferred from homology"/>
<dbReference type="PROSITE" id="PS51385">
    <property type="entry name" value="YJEF_N"/>
    <property type="match status" value="1"/>
</dbReference>
<evidence type="ECO:0000313" key="3">
    <source>
        <dbReference type="EMBL" id="UOD51058.1"/>
    </source>
</evidence>